<dbReference type="InterPro" id="IPR036388">
    <property type="entry name" value="WH-like_DNA-bd_sf"/>
</dbReference>
<dbReference type="AlphaFoldDB" id="A0ABD6A803"/>
<dbReference type="EMBL" id="JBHTBF010000002">
    <property type="protein sequence ID" value="MFC7316340.1"/>
    <property type="molecule type" value="Genomic_DNA"/>
</dbReference>
<dbReference type="SUPFAM" id="SSF46785">
    <property type="entry name" value="Winged helix' DNA-binding domain"/>
    <property type="match status" value="1"/>
</dbReference>
<evidence type="ECO:0000313" key="1">
    <source>
        <dbReference type="EMBL" id="MFC7316340.1"/>
    </source>
</evidence>
<protein>
    <submittedName>
        <fullName evidence="1">ArsR family transcriptional regulator</fullName>
    </submittedName>
</protein>
<sequence length="190" mass="21443">MADRPSDERVRNEFGQYADRIPALAALEVFEAREDRARPLTATDVMEALDCSRRTAHNKLDELVERDLLATRKVSARGRVWWVPMERPGDAARPSRSATAEREVAIERVDLPGSGETLADRREALRAAYDYLRAHPSAKKSDFLRDVFPENPAGYETAEGWWNAIQPALKDLPGVDPPKERGHIWHFLGG</sequence>
<evidence type="ECO:0000313" key="2">
    <source>
        <dbReference type="Proteomes" id="UP001596547"/>
    </source>
</evidence>
<comment type="caution">
    <text evidence="1">The sequence shown here is derived from an EMBL/GenBank/DDBJ whole genome shotgun (WGS) entry which is preliminary data.</text>
</comment>
<name>A0ABD6A803_9EURY</name>
<accession>A0ABD6A803</accession>
<dbReference type="GeneID" id="79313942"/>
<reference evidence="1 2" key="1">
    <citation type="journal article" date="2019" name="Int. J. Syst. Evol. Microbiol.">
        <title>The Global Catalogue of Microorganisms (GCM) 10K type strain sequencing project: providing services to taxonomists for standard genome sequencing and annotation.</title>
        <authorList>
            <consortium name="The Broad Institute Genomics Platform"/>
            <consortium name="The Broad Institute Genome Sequencing Center for Infectious Disease"/>
            <person name="Wu L."/>
            <person name="Ma J."/>
        </authorList>
    </citation>
    <scope>NUCLEOTIDE SEQUENCE [LARGE SCALE GENOMIC DNA]</scope>
    <source>
        <strain evidence="1 2">PSR21</strain>
    </source>
</reference>
<organism evidence="1 2">
    <name type="scientific">Halomarina halobia</name>
    <dbReference type="NCBI Taxonomy" id="3033386"/>
    <lineage>
        <taxon>Archaea</taxon>
        <taxon>Methanobacteriati</taxon>
        <taxon>Methanobacteriota</taxon>
        <taxon>Stenosarchaea group</taxon>
        <taxon>Halobacteria</taxon>
        <taxon>Halobacteriales</taxon>
        <taxon>Natronomonadaceae</taxon>
        <taxon>Halomarina</taxon>
    </lineage>
</organism>
<gene>
    <name evidence="1" type="ORF">ACFQPE_05950</name>
</gene>
<proteinExistence type="predicted"/>
<dbReference type="RefSeq" id="WP_276304401.1">
    <property type="nucleotide sequence ID" value="NZ_CP119992.1"/>
</dbReference>
<keyword evidence="2" id="KW-1185">Reference proteome</keyword>
<dbReference type="InterPro" id="IPR036390">
    <property type="entry name" value="WH_DNA-bd_sf"/>
</dbReference>
<dbReference type="Gene3D" id="1.10.10.10">
    <property type="entry name" value="Winged helix-like DNA-binding domain superfamily/Winged helix DNA-binding domain"/>
    <property type="match status" value="1"/>
</dbReference>
<dbReference type="Proteomes" id="UP001596547">
    <property type="component" value="Unassembled WGS sequence"/>
</dbReference>